<evidence type="ECO:0000256" key="1">
    <source>
        <dbReference type="ARBA" id="ARBA00022490"/>
    </source>
</evidence>
<organism evidence="9 10">
    <name type="scientific">Clostridium simiarum</name>
    <dbReference type="NCBI Taxonomy" id="2841506"/>
    <lineage>
        <taxon>Bacteria</taxon>
        <taxon>Bacillati</taxon>
        <taxon>Bacillota</taxon>
        <taxon>Clostridia</taxon>
        <taxon>Eubacteriales</taxon>
        <taxon>Clostridiaceae</taxon>
        <taxon>Clostridium</taxon>
    </lineage>
</organism>
<comment type="caution">
    <text evidence="9">The sequence shown here is derived from an EMBL/GenBank/DDBJ whole genome shotgun (WGS) entry which is preliminary data.</text>
</comment>
<dbReference type="CDD" id="cd16432">
    <property type="entry name" value="CheB_Rec"/>
    <property type="match status" value="1"/>
</dbReference>
<dbReference type="Pfam" id="PF01339">
    <property type="entry name" value="CheB_methylest"/>
    <property type="match status" value="1"/>
</dbReference>
<dbReference type="PANTHER" id="PTHR42872:SF6">
    <property type="entry name" value="PROTEIN-GLUTAMATE METHYLESTERASE_PROTEIN-GLUTAMINE GLUTAMINASE"/>
    <property type="match status" value="1"/>
</dbReference>
<dbReference type="EC" id="3.5.1.44" evidence="3"/>
<dbReference type="HAMAP" id="MF_00099">
    <property type="entry name" value="CheB_chemtxs"/>
    <property type="match status" value="1"/>
</dbReference>
<dbReference type="PIRSF" id="PIRSF000876">
    <property type="entry name" value="RR_chemtxs_CheB"/>
    <property type="match status" value="1"/>
</dbReference>
<dbReference type="CDD" id="cd17541">
    <property type="entry name" value="REC_CheB-like"/>
    <property type="match status" value="1"/>
</dbReference>
<gene>
    <name evidence="3" type="primary">cheB</name>
    <name evidence="9" type="ORF">KQI89_05030</name>
</gene>
<feature type="domain" description="CheB-type methylesterase" evidence="8">
    <location>
        <begin position="174"/>
        <end position="361"/>
    </location>
</feature>
<dbReference type="EC" id="3.1.1.61" evidence="3"/>
<evidence type="ECO:0000256" key="3">
    <source>
        <dbReference type="HAMAP-Rule" id="MF_00099"/>
    </source>
</evidence>
<dbReference type="SMART" id="SM00448">
    <property type="entry name" value="REC"/>
    <property type="match status" value="1"/>
</dbReference>
<feature type="active site" evidence="3 4">
    <location>
        <position position="186"/>
    </location>
</feature>
<reference evidence="9 10" key="1">
    <citation type="submission" date="2021-06" db="EMBL/GenBank/DDBJ databases">
        <authorList>
            <person name="Sun Q."/>
            <person name="Li D."/>
        </authorList>
    </citation>
    <scope>NUCLEOTIDE SEQUENCE [LARGE SCALE GENOMIC DNA]</scope>
    <source>
        <strain evidence="9 10">MSJ-4</strain>
    </source>
</reference>
<feature type="active site" evidence="3 4">
    <location>
        <position position="306"/>
    </location>
</feature>
<feature type="active site" evidence="3 4">
    <location>
        <position position="213"/>
    </location>
</feature>
<protein>
    <recommendedName>
        <fullName evidence="3">Protein-glutamate methylesterase/protein-glutamine glutaminase</fullName>
        <ecNumber evidence="3">3.1.1.61</ecNumber>
        <ecNumber evidence="3">3.5.1.44</ecNumber>
    </recommendedName>
</protein>
<dbReference type="InterPro" id="IPR008248">
    <property type="entry name" value="CheB-like"/>
</dbReference>
<keyword evidence="10" id="KW-1185">Reference proteome</keyword>
<feature type="domain" description="Response regulatory" evidence="7">
    <location>
        <begin position="5"/>
        <end position="123"/>
    </location>
</feature>
<keyword evidence="6" id="KW-0175">Coiled coil</keyword>
<evidence type="ECO:0000313" key="9">
    <source>
        <dbReference type="EMBL" id="MBU5591120.1"/>
    </source>
</evidence>
<dbReference type="NCBIfam" id="NF001965">
    <property type="entry name" value="PRK00742.1"/>
    <property type="match status" value="1"/>
</dbReference>
<comment type="similarity">
    <text evidence="3">Belongs to the CheB family.</text>
</comment>
<keyword evidence="3 4" id="KW-0378">Hydrolase</keyword>
<dbReference type="Pfam" id="PF00072">
    <property type="entry name" value="Response_reg"/>
    <property type="match status" value="1"/>
</dbReference>
<proteinExistence type="inferred from homology"/>
<dbReference type="PROSITE" id="PS50110">
    <property type="entry name" value="RESPONSE_REGULATORY"/>
    <property type="match status" value="1"/>
</dbReference>
<evidence type="ECO:0000313" key="10">
    <source>
        <dbReference type="Proteomes" id="UP000736583"/>
    </source>
</evidence>
<evidence type="ECO:0000256" key="4">
    <source>
        <dbReference type="PROSITE-ProRule" id="PRU00050"/>
    </source>
</evidence>
<sequence>MSKIKVIVVDDSALMRKIISDMLNEESDIEVIDIARNGEELLSKLEKHRPDAITLDVEMPKMDGITALKELKRKNIHIPVIMLSSISTKGTELTMECLEAGAFDFIPKPSGTISLDINKVRNDLIEKIRAAYNKSSAQVNRNFNKFEKRTQSLKEEREAKREALRKRKEAETDALGKIDAVVIGASTGGPKALYTVVTALPVNLGVPVIIVQHMPAGFTKAFAERLNNNSDIKVVEAFDGQNIEKNVVYIAPGGFHLEVGGDGKLHLNTEPTIWGVRPAVDKLFISASKLYGSRLMSVVLTGMGRDGAGGTVEVKSRGGFTLSEDESTCTIYGMPKAAYETGKVDLVLPLEEIPVHIVKTVMGVRR</sequence>
<comment type="catalytic activity">
    <reaction evidence="3">
        <text>L-glutaminyl-[protein] + H2O = L-glutamyl-[protein] + NH4(+)</text>
        <dbReference type="Rhea" id="RHEA:16441"/>
        <dbReference type="Rhea" id="RHEA-COMP:10207"/>
        <dbReference type="Rhea" id="RHEA-COMP:10208"/>
        <dbReference type="ChEBI" id="CHEBI:15377"/>
        <dbReference type="ChEBI" id="CHEBI:28938"/>
        <dbReference type="ChEBI" id="CHEBI:29973"/>
        <dbReference type="ChEBI" id="CHEBI:30011"/>
        <dbReference type="EC" id="3.5.1.44"/>
    </reaction>
</comment>
<keyword evidence="1 3" id="KW-0963">Cytoplasm</keyword>
<feature type="coiled-coil region" evidence="6">
    <location>
        <begin position="136"/>
        <end position="174"/>
    </location>
</feature>
<dbReference type="Proteomes" id="UP000736583">
    <property type="component" value="Unassembled WGS sequence"/>
</dbReference>
<dbReference type="PROSITE" id="PS50122">
    <property type="entry name" value="CHEB"/>
    <property type="match status" value="1"/>
</dbReference>
<dbReference type="RefSeq" id="WP_216456149.1">
    <property type="nucleotide sequence ID" value="NZ_JAHLQL010000001.1"/>
</dbReference>
<comment type="function">
    <text evidence="3">Involved in chemotaxis. Part of a chemotaxis signal transduction system that modulates chemotaxis in response to various stimuli. Catalyzes the demethylation of specific methylglutamate residues introduced into the chemoreceptors (methyl-accepting chemotaxis proteins or MCP) by CheR. Also mediates the irreversible deamidation of specific glutamine residues to glutamic acid.</text>
</comment>
<dbReference type="InterPro" id="IPR001789">
    <property type="entry name" value="Sig_transdc_resp-reg_receiver"/>
</dbReference>
<dbReference type="EMBL" id="JAHLQL010000001">
    <property type="protein sequence ID" value="MBU5591120.1"/>
    <property type="molecule type" value="Genomic_DNA"/>
</dbReference>
<comment type="domain">
    <text evidence="3">Contains a C-terminal catalytic domain, and an N-terminal region which modulates catalytic activity.</text>
</comment>
<comment type="subcellular location">
    <subcellularLocation>
        <location evidence="3">Cytoplasm</location>
    </subcellularLocation>
</comment>
<evidence type="ECO:0000256" key="6">
    <source>
        <dbReference type="SAM" id="Coils"/>
    </source>
</evidence>
<evidence type="ECO:0000259" key="8">
    <source>
        <dbReference type="PROSITE" id="PS50122"/>
    </source>
</evidence>
<dbReference type="PANTHER" id="PTHR42872">
    <property type="entry name" value="PROTEIN-GLUTAMATE METHYLESTERASE/PROTEIN-GLUTAMINE GLUTAMINASE"/>
    <property type="match status" value="1"/>
</dbReference>
<evidence type="ECO:0000256" key="2">
    <source>
        <dbReference type="ARBA" id="ARBA00022500"/>
    </source>
</evidence>
<keyword evidence="3 5" id="KW-0597">Phosphoprotein</keyword>
<evidence type="ECO:0000256" key="5">
    <source>
        <dbReference type="PROSITE-ProRule" id="PRU00169"/>
    </source>
</evidence>
<keyword evidence="2 3" id="KW-0145">Chemotaxis</keyword>
<comment type="PTM">
    <text evidence="3">Phosphorylated by CheA. Phosphorylation of the N-terminal regulatory domain activates the methylesterase activity.</text>
</comment>
<comment type="catalytic activity">
    <reaction evidence="3">
        <text>[protein]-L-glutamate 5-O-methyl ester + H2O = L-glutamyl-[protein] + methanol + H(+)</text>
        <dbReference type="Rhea" id="RHEA:23236"/>
        <dbReference type="Rhea" id="RHEA-COMP:10208"/>
        <dbReference type="Rhea" id="RHEA-COMP:10311"/>
        <dbReference type="ChEBI" id="CHEBI:15377"/>
        <dbReference type="ChEBI" id="CHEBI:15378"/>
        <dbReference type="ChEBI" id="CHEBI:17790"/>
        <dbReference type="ChEBI" id="CHEBI:29973"/>
        <dbReference type="ChEBI" id="CHEBI:82795"/>
        <dbReference type="EC" id="3.1.1.61"/>
    </reaction>
</comment>
<evidence type="ECO:0000259" key="7">
    <source>
        <dbReference type="PROSITE" id="PS50110"/>
    </source>
</evidence>
<name>A0ABS6EY17_9CLOT</name>
<dbReference type="InterPro" id="IPR000673">
    <property type="entry name" value="Sig_transdc_resp-reg_Me-estase"/>
</dbReference>
<feature type="modified residue" description="4-aspartylphosphate" evidence="3 5">
    <location>
        <position position="56"/>
    </location>
</feature>
<accession>A0ABS6EY17</accession>